<organism evidence="5 6">
    <name type="scientific">Sulfitobacter mediterraneus</name>
    <dbReference type="NCBI Taxonomy" id="83219"/>
    <lineage>
        <taxon>Bacteria</taxon>
        <taxon>Pseudomonadati</taxon>
        <taxon>Pseudomonadota</taxon>
        <taxon>Alphaproteobacteria</taxon>
        <taxon>Rhodobacterales</taxon>
        <taxon>Roseobacteraceae</taxon>
        <taxon>Sulfitobacter</taxon>
    </lineage>
</organism>
<dbReference type="InterPro" id="IPR011006">
    <property type="entry name" value="CheY-like_superfamily"/>
</dbReference>
<dbReference type="Gene3D" id="3.40.50.2300">
    <property type="match status" value="1"/>
</dbReference>
<protein>
    <submittedName>
        <fullName evidence="5">CheY-like chemotaxis protein</fullName>
    </submittedName>
</protein>
<dbReference type="SUPFAM" id="SSF52172">
    <property type="entry name" value="CheY-like"/>
    <property type="match status" value="1"/>
</dbReference>
<evidence type="ECO:0000313" key="5">
    <source>
        <dbReference type="EMBL" id="PTX59567.1"/>
    </source>
</evidence>
<dbReference type="Proteomes" id="UP000244092">
    <property type="component" value="Unassembled WGS sequence"/>
</dbReference>
<evidence type="ECO:0000256" key="2">
    <source>
        <dbReference type="ARBA" id="ARBA00023012"/>
    </source>
</evidence>
<name>A0A2T6BUC5_9RHOB</name>
<accession>A0A2T6BUC5</accession>
<dbReference type="OrthoDB" id="7326651at2"/>
<dbReference type="EMBL" id="QBKU01000030">
    <property type="protein sequence ID" value="PTX59567.1"/>
    <property type="molecule type" value="Genomic_DNA"/>
</dbReference>
<dbReference type="PANTHER" id="PTHR45339:SF1">
    <property type="entry name" value="HYBRID SIGNAL TRANSDUCTION HISTIDINE KINASE J"/>
    <property type="match status" value="1"/>
</dbReference>
<feature type="domain" description="Response regulatory" evidence="4">
    <location>
        <begin position="10"/>
        <end position="127"/>
    </location>
</feature>
<dbReference type="PANTHER" id="PTHR45339">
    <property type="entry name" value="HYBRID SIGNAL TRANSDUCTION HISTIDINE KINASE J"/>
    <property type="match status" value="1"/>
</dbReference>
<reference evidence="5 6" key="1">
    <citation type="submission" date="2018-04" db="EMBL/GenBank/DDBJ databases">
        <title>Genomic Encyclopedia of Archaeal and Bacterial Type Strains, Phase II (KMG-II): from individual species to whole genera.</title>
        <authorList>
            <person name="Goeker M."/>
        </authorList>
    </citation>
    <scope>NUCLEOTIDE SEQUENCE [LARGE SCALE GENOMIC DNA]</scope>
    <source>
        <strain evidence="5 6">DSM 12244</strain>
    </source>
</reference>
<dbReference type="InterPro" id="IPR001789">
    <property type="entry name" value="Sig_transdc_resp-reg_receiver"/>
</dbReference>
<keyword evidence="1 3" id="KW-0597">Phosphoprotein</keyword>
<keyword evidence="2" id="KW-0902">Two-component regulatory system</keyword>
<dbReference type="SMART" id="SM00448">
    <property type="entry name" value="REC"/>
    <property type="match status" value="1"/>
</dbReference>
<evidence type="ECO:0000256" key="3">
    <source>
        <dbReference type="PROSITE-ProRule" id="PRU00169"/>
    </source>
</evidence>
<dbReference type="RefSeq" id="WP_025050044.1">
    <property type="nucleotide sequence ID" value="NZ_QBKU01000030.1"/>
</dbReference>
<dbReference type="PROSITE" id="PS50110">
    <property type="entry name" value="RESPONSE_REGULATORY"/>
    <property type="match status" value="1"/>
</dbReference>
<dbReference type="Pfam" id="PF00072">
    <property type="entry name" value="Response_reg"/>
    <property type="match status" value="1"/>
</dbReference>
<dbReference type="AlphaFoldDB" id="A0A2T6BUC5"/>
<dbReference type="GO" id="GO:0000160">
    <property type="term" value="P:phosphorelay signal transduction system"/>
    <property type="evidence" value="ECO:0007669"/>
    <property type="project" value="UniProtKB-KW"/>
</dbReference>
<gene>
    <name evidence="5" type="ORF">C8N31_1301</name>
</gene>
<evidence type="ECO:0000313" key="6">
    <source>
        <dbReference type="Proteomes" id="UP000244092"/>
    </source>
</evidence>
<comment type="caution">
    <text evidence="5">The sequence shown here is derived from an EMBL/GenBank/DDBJ whole genome shotgun (WGS) entry which is preliminary data.</text>
</comment>
<dbReference type="CDD" id="cd17546">
    <property type="entry name" value="REC_hyHK_CKI1_RcsC-like"/>
    <property type="match status" value="1"/>
</dbReference>
<proteinExistence type="predicted"/>
<evidence type="ECO:0000256" key="1">
    <source>
        <dbReference type="ARBA" id="ARBA00022553"/>
    </source>
</evidence>
<evidence type="ECO:0000259" key="4">
    <source>
        <dbReference type="PROSITE" id="PS50110"/>
    </source>
</evidence>
<sequence>MQHQQNTNKKLLIAEDNPINLLIVTLMLEALGYTIDTAENGVECLNLLIAGSYDLILTDISMPQMDGVQVAKEIRGMSGVKSSIPIIATTANAEPADAEGYMAVGINEVLVKPFSKSDLQCCIDRWI</sequence>
<feature type="modified residue" description="4-aspartylphosphate" evidence="3">
    <location>
        <position position="59"/>
    </location>
</feature>